<dbReference type="AlphaFoldDB" id="C8X0D3"/>
<dbReference type="CDD" id="cd14727">
    <property type="entry name" value="ChanN-like"/>
    <property type="match status" value="1"/>
</dbReference>
<dbReference type="eggNOG" id="COG0265">
    <property type="taxonomic scope" value="Bacteria"/>
</dbReference>
<reference evidence="2 3" key="2">
    <citation type="journal article" date="2010" name="Stand. Genomic Sci.">
        <title>Complete genome sequence of Desulfohalobium retbaense type strain (HR(100)).</title>
        <authorList>
            <person name="Spring S."/>
            <person name="Nolan M."/>
            <person name="Lapidus A."/>
            <person name="Glavina Del Rio T."/>
            <person name="Copeland A."/>
            <person name="Tice H."/>
            <person name="Cheng J.F."/>
            <person name="Lucas S."/>
            <person name="Land M."/>
            <person name="Chen F."/>
            <person name="Bruce D."/>
            <person name="Goodwin L."/>
            <person name="Pitluck S."/>
            <person name="Ivanova N."/>
            <person name="Mavromatis K."/>
            <person name="Mikhailova N."/>
            <person name="Pati A."/>
            <person name="Chen A."/>
            <person name="Palaniappan K."/>
            <person name="Hauser L."/>
            <person name="Chang Y.J."/>
            <person name="Jeffries C.D."/>
            <person name="Munk C."/>
            <person name="Kiss H."/>
            <person name="Chain P."/>
            <person name="Han C."/>
            <person name="Brettin T."/>
            <person name="Detter J.C."/>
            <person name="Schuler E."/>
            <person name="Goker M."/>
            <person name="Rohde M."/>
            <person name="Bristow J."/>
            <person name="Eisen J.A."/>
            <person name="Markowitz V."/>
            <person name="Hugenholtz P."/>
            <person name="Kyrpides N.C."/>
            <person name="Klenk H.P."/>
        </authorList>
    </citation>
    <scope>NUCLEOTIDE SEQUENCE [LARGE SCALE GENOMIC DNA]</scope>
    <source>
        <strain evidence="2 3">DSM 5692</strain>
    </source>
</reference>
<dbReference type="Pfam" id="PF13180">
    <property type="entry name" value="PDZ_2"/>
    <property type="match status" value="1"/>
</dbReference>
<dbReference type="SUPFAM" id="SSF159501">
    <property type="entry name" value="EreA/ChaN-like"/>
    <property type="match status" value="1"/>
</dbReference>
<dbReference type="Gene3D" id="3.40.50.11550">
    <property type="match status" value="1"/>
</dbReference>
<protein>
    <recommendedName>
        <fullName evidence="1">PDZ domain-containing protein</fullName>
    </recommendedName>
</protein>
<dbReference type="SMART" id="SM00228">
    <property type="entry name" value="PDZ"/>
    <property type="match status" value="1"/>
</dbReference>
<keyword evidence="3" id="KW-1185">Reference proteome</keyword>
<dbReference type="EMBL" id="CP001734">
    <property type="protein sequence ID" value="ACV67758.1"/>
    <property type="molecule type" value="Genomic_DNA"/>
</dbReference>
<dbReference type="Proteomes" id="UP000001052">
    <property type="component" value="Chromosome"/>
</dbReference>
<organism evidence="2 3">
    <name type="scientific">Desulfohalobium retbaense (strain ATCC 49708 / DSM 5692 / JCM 16813 / HR100)</name>
    <dbReference type="NCBI Taxonomy" id="485915"/>
    <lineage>
        <taxon>Bacteria</taxon>
        <taxon>Pseudomonadati</taxon>
        <taxon>Thermodesulfobacteriota</taxon>
        <taxon>Desulfovibrionia</taxon>
        <taxon>Desulfovibrionales</taxon>
        <taxon>Desulfohalobiaceae</taxon>
        <taxon>Desulfohalobium</taxon>
    </lineage>
</organism>
<accession>C8X0D3</accession>
<feature type="domain" description="PDZ" evidence="1">
    <location>
        <begin position="303"/>
        <end position="372"/>
    </location>
</feature>
<sequence>MGLMPIISVVVGALLLAACGGPPALQSDPAAGLRKGTLVTHAGEPMSLFAFAQQARHVDYLLMGEAHTNACDHAVQADVLQVLASQDLQPVLGLEMVPAAKQPVLDRFNQGRLSVEELPEALDWQTSWGHPYSLYKPVFQVASDAGVDLYALNIEQAVLDEVREKGLEGMAPEKRARLPVTILDPPEPQRQALEEEFSGHQKLFQQMGNATSGSLERFMLIQSIWDTQMASRARRVHAQTGRPVVILTGTGHVEYDWGIVSRLHRWDPQAKIVSVIGWRGGTLPEAEAADWFFYCPLQHTSRLGFTMEMRPEGARVMTVEPGSRAARGGLQSGDLLVKVGGEPFTGLWDLHQAAMDAVQAEEPMQITVKREGASVELSLDLQRSGTTDGPTD</sequence>
<dbReference type="PROSITE" id="PS50106">
    <property type="entry name" value="PDZ"/>
    <property type="match status" value="1"/>
</dbReference>
<dbReference type="RefSeq" id="WP_015750916.1">
    <property type="nucleotide sequence ID" value="NC_013223.1"/>
</dbReference>
<dbReference type="KEGG" id="drt:Dret_0461"/>
<dbReference type="STRING" id="485915.Dret_0461"/>
<evidence type="ECO:0000313" key="2">
    <source>
        <dbReference type="EMBL" id="ACV67758.1"/>
    </source>
</evidence>
<dbReference type="InterPro" id="IPR007314">
    <property type="entry name" value="Cofac_haem-bd_dom"/>
</dbReference>
<dbReference type="eggNOG" id="COG3016">
    <property type="taxonomic scope" value="Bacteria"/>
</dbReference>
<dbReference type="HOGENOM" id="CLU_035488_1_0_7"/>
<proteinExistence type="predicted"/>
<dbReference type="InterPro" id="IPR036034">
    <property type="entry name" value="PDZ_sf"/>
</dbReference>
<dbReference type="OrthoDB" id="9795827at2"/>
<evidence type="ECO:0000259" key="1">
    <source>
        <dbReference type="PROSITE" id="PS50106"/>
    </source>
</evidence>
<dbReference type="Gene3D" id="2.30.42.10">
    <property type="match status" value="1"/>
</dbReference>
<dbReference type="InterPro" id="IPR001478">
    <property type="entry name" value="PDZ"/>
</dbReference>
<dbReference type="Pfam" id="PF04187">
    <property type="entry name" value="Cofac_haem_bdg"/>
    <property type="match status" value="1"/>
</dbReference>
<reference evidence="3" key="1">
    <citation type="submission" date="2009-09" db="EMBL/GenBank/DDBJ databases">
        <title>The complete chromosome of Desulfohalobium retbaense DSM 5692.</title>
        <authorList>
            <consortium name="US DOE Joint Genome Institute (JGI-PGF)"/>
            <person name="Lucas S."/>
            <person name="Copeland A."/>
            <person name="Lapidus A."/>
            <person name="Glavina del Rio T."/>
            <person name="Dalin E."/>
            <person name="Tice H."/>
            <person name="Bruce D."/>
            <person name="Goodwin L."/>
            <person name="Pitluck S."/>
            <person name="Kyrpides N."/>
            <person name="Mavromatis K."/>
            <person name="Ivanova N."/>
            <person name="Mikhailova N."/>
            <person name="Munk A.C."/>
            <person name="Brettin T."/>
            <person name="Detter J.C."/>
            <person name="Han C."/>
            <person name="Tapia R."/>
            <person name="Larimer F."/>
            <person name="Land M."/>
            <person name="Hauser L."/>
            <person name="Markowitz V."/>
            <person name="Cheng J.-F."/>
            <person name="Hugenholtz P."/>
            <person name="Woyke T."/>
            <person name="Wu D."/>
            <person name="Spring S."/>
            <person name="Klenk H.-P."/>
            <person name="Eisen J.A."/>
        </authorList>
    </citation>
    <scope>NUCLEOTIDE SEQUENCE [LARGE SCALE GENOMIC DNA]</scope>
    <source>
        <strain evidence="3">DSM 5692</strain>
    </source>
</reference>
<dbReference type="SUPFAM" id="SSF50156">
    <property type="entry name" value="PDZ domain-like"/>
    <property type="match status" value="1"/>
</dbReference>
<name>C8X0D3_DESRD</name>
<gene>
    <name evidence="2" type="ordered locus">Dret_0461</name>
</gene>
<evidence type="ECO:0000313" key="3">
    <source>
        <dbReference type="Proteomes" id="UP000001052"/>
    </source>
</evidence>